<gene>
    <name evidence="1" type="ORF">QWZ14_10790</name>
</gene>
<reference evidence="2" key="1">
    <citation type="journal article" date="2019" name="Int. J. Syst. Evol. Microbiol.">
        <title>The Global Catalogue of Microorganisms (GCM) 10K type strain sequencing project: providing services to taxonomists for standard genome sequencing and annotation.</title>
        <authorList>
            <consortium name="The Broad Institute Genomics Platform"/>
            <consortium name="The Broad Institute Genome Sequencing Center for Infectious Disease"/>
            <person name="Wu L."/>
            <person name="Ma J."/>
        </authorList>
    </citation>
    <scope>NUCLEOTIDE SEQUENCE [LARGE SCALE GENOMIC DNA]</scope>
    <source>
        <strain evidence="2">CECT 7131</strain>
    </source>
</reference>
<organism evidence="1 2">
    <name type="scientific">Paeniroseomonas aquatica</name>
    <dbReference type="NCBI Taxonomy" id="373043"/>
    <lineage>
        <taxon>Bacteria</taxon>
        <taxon>Pseudomonadati</taxon>
        <taxon>Pseudomonadota</taxon>
        <taxon>Alphaproteobacteria</taxon>
        <taxon>Acetobacterales</taxon>
        <taxon>Acetobacteraceae</taxon>
        <taxon>Paeniroseomonas</taxon>
    </lineage>
</organism>
<evidence type="ECO:0008006" key="3">
    <source>
        <dbReference type="Google" id="ProtNLM"/>
    </source>
</evidence>
<proteinExistence type="predicted"/>
<sequence length="179" mass="19090">MTVNSSTMAGAQVALSILTWGGGGGNAKVVAPVAKAESPAVIIDPRIEALVGKQAEAASGEGGGEGDTVAVRREQFWWMQEMVQNAERDAVNSQQTIETSKTIVKIYEETGKLYQPANGGLAEYIPKEGWKPGQIEEIINGTRKSIGYGEKAMPSVIEGVKNMRANYESIIAGTYVPNM</sequence>
<comment type="caution">
    <text evidence="1">The sequence shown here is derived from an EMBL/GenBank/DDBJ whole genome shotgun (WGS) entry which is preliminary data.</text>
</comment>
<evidence type="ECO:0000313" key="2">
    <source>
        <dbReference type="Proteomes" id="UP001529369"/>
    </source>
</evidence>
<dbReference type="Proteomes" id="UP001529369">
    <property type="component" value="Unassembled WGS sequence"/>
</dbReference>
<name>A0ABT8A5E4_9PROT</name>
<keyword evidence="2" id="KW-1185">Reference proteome</keyword>
<dbReference type="RefSeq" id="WP_290316663.1">
    <property type="nucleotide sequence ID" value="NZ_JAUFPN010000117.1"/>
</dbReference>
<accession>A0ABT8A5E4</accession>
<evidence type="ECO:0000313" key="1">
    <source>
        <dbReference type="EMBL" id="MDN3564851.1"/>
    </source>
</evidence>
<dbReference type="EMBL" id="JAUFPN010000117">
    <property type="protein sequence ID" value="MDN3564851.1"/>
    <property type="molecule type" value="Genomic_DNA"/>
</dbReference>
<protein>
    <recommendedName>
        <fullName evidence="3">Bacterial toxin 28 domain-containing protein</fullName>
    </recommendedName>
</protein>